<dbReference type="EMBL" id="QLMA01000001">
    <property type="protein sequence ID" value="RAJ88208.1"/>
    <property type="molecule type" value="Genomic_DNA"/>
</dbReference>
<proteinExistence type="inferred from homology"/>
<evidence type="ECO:0000256" key="1">
    <source>
        <dbReference type="ARBA" id="ARBA00005614"/>
    </source>
</evidence>
<dbReference type="Gene3D" id="3.30.70.100">
    <property type="match status" value="1"/>
</dbReference>
<comment type="caution">
    <text evidence="7">The sequence shown here is derived from an EMBL/GenBank/DDBJ whole genome shotgun (WGS) entry which is preliminary data.</text>
</comment>
<evidence type="ECO:0000256" key="4">
    <source>
        <dbReference type="PROSITE-ProRule" id="PRU00520"/>
    </source>
</evidence>
<dbReference type="Pfam" id="PF00708">
    <property type="entry name" value="Acylphosphatase"/>
    <property type="match status" value="1"/>
</dbReference>
<keyword evidence="4" id="KW-0378">Hydrolase</keyword>
<evidence type="ECO:0000313" key="8">
    <source>
        <dbReference type="Proteomes" id="UP000249819"/>
    </source>
</evidence>
<feature type="active site" evidence="4">
    <location>
        <position position="41"/>
    </location>
</feature>
<dbReference type="InterPro" id="IPR020456">
    <property type="entry name" value="Acylphosphatase"/>
</dbReference>
<dbReference type="InterPro" id="IPR001792">
    <property type="entry name" value="Acylphosphatase-like_dom"/>
</dbReference>
<dbReference type="GO" id="GO:0003998">
    <property type="term" value="F:acylphosphatase activity"/>
    <property type="evidence" value="ECO:0007669"/>
    <property type="project" value="UniProtKB-EC"/>
</dbReference>
<dbReference type="AlphaFoldDB" id="A0A327WDL2"/>
<keyword evidence="8" id="KW-1185">Reference proteome</keyword>
<feature type="domain" description="Acylphosphatase-like" evidence="6">
    <location>
        <begin position="8"/>
        <end position="94"/>
    </location>
</feature>
<dbReference type="OrthoDB" id="9808093at2"/>
<dbReference type="InterPro" id="IPR036046">
    <property type="entry name" value="Acylphosphatase-like_dom_sf"/>
</dbReference>
<dbReference type="PANTHER" id="PTHR47268">
    <property type="entry name" value="ACYLPHOSPHATASE"/>
    <property type="match status" value="1"/>
</dbReference>
<sequence length="94" mass="10373">MATNSIVHNEINVKGLVHGVGYRANAKHMADLLGVQGSVKNLQDGSVWIVAEASTDAMKTFLDWCRKGPRHSEVREVIVIPGEVTHIKEFTILH</sequence>
<dbReference type="PROSITE" id="PS51160">
    <property type="entry name" value="ACYLPHOSPHATASE_3"/>
    <property type="match status" value="1"/>
</dbReference>
<protein>
    <recommendedName>
        <fullName evidence="2 4">acylphosphatase</fullName>
        <ecNumber evidence="2 4">3.6.1.7</ecNumber>
    </recommendedName>
</protein>
<evidence type="ECO:0000256" key="2">
    <source>
        <dbReference type="ARBA" id="ARBA00012150"/>
    </source>
</evidence>
<reference evidence="7 8" key="1">
    <citation type="submission" date="2018-06" db="EMBL/GenBank/DDBJ databases">
        <title>Genomic Encyclopedia of Archaeal and Bacterial Type Strains, Phase II (KMG-II): from individual species to whole genera.</title>
        <authorList>
            <person name="Goeker M."/>
        </authorList>
    </citation>
    <scope>NUCLEOTIDE SEQUENCE [LARGE SCALE GENOMIC DNA]</scope>
    <source>
        <strain evidence="7 8">DSM 29821</strain>
    </source>
</reference>
<dbReference type="PANTHER" id="PTHR47268:SF4">
    <property type="entry name" value="ACYLPHOSPHATASE"/>
    <property type="match status" value="1"/>
</dbReference>
<dbReference type="EC" id="3.6.1.7" evidence="2 4"/>
<organism evidence="7 8">
    <name type="scientific">Chitinophaga dinghuensis</name>
    <dbReference type="NCBI Taxonomy" id="1539050"/>
    <lineage>
        <taxon>Bacteria</taxon>
        <taxon>Pseudomonadati</taxon>
        <taxon>Bacteroidota</taxon>
        <taxon>Chitinophagia</taxon>
        <taxon>Chitinophagales</taxon>
        <taxon>Chitinophagaceae</taxon>
        <taxon>Chitinophaga</taxon>
    </lineage>
</organism>
<evidence type="ECO:0000256" key="5">
    <source>
        <dbReference type="RuleBase" id="RU004168"/>
    </source>
</evidence>
<feature type="active site" evidence="4">
    <location>
        <position position="23"/>
    </location>
</feature>
<evidence type="ECO:0000256" key="3">
    <source>
        <dbReference type="ARBA" id="ARBA00047645"/>
    </source>
</evidence>
<evidence type="ECO:0000313" key="7">
    <source>
        <dbReference type="EMBL" id="RAJ88208.1"/>
    </source>
</evidence>
<accession>A0A327WDL2</accession>
<evidence type="ECO:0000259" key="6">
    <source>
        <dbReference type="PROSITE" id="PS51160"/>
    </source>
</evidence>
<name>A0A327WDL2_9BACT</name>
<gene>
    <name evidence="7" type="ORF">CLV59_101975</name>
</gene>
<comment type="catalytic activity">
    <reaction evidence="3 4">
        <text>an acyl phosphate + H2O = a carboxylate + phosphate + H(+)</text>
        <dbReference type="Rhea" id="RHEA:14965"/>
        <dbReference type="ChEBI" id="CHEBI:15377"/>
        <dbReference type="ChEBI" id="CHEBI:15378"/>
        <dbReference type="ChEBI" id="CHEBI:29067"/>
        <dbReference type="ChEBI" id="CHEBI:43474"/>
        <dbReference type="ChEBI" id="CHEBI:59918"/>
        <dbReference type="EC" id="3.6.1.7"/>
    </reaction>
</comment>
<comment type="similarity">
    <text evidence="1 5">Belongs to the acylphosphatase family.</text>
</comment>
<dbReference type="Proteomes" id="UP000249819">
    <property type="component" value="Unassembled WGS sequence"/>
</dbReference>
<dbReference type="RefSeq" id="WP_111590851.1">
    <property type="nucleotide sequence ID" value="NZ_QLMA01000001.1"/>
</dbReference>
<dbReference type="SUPFAM" id="SSF54975">
    <property type="entry name" value="Acylphosphatase/BLUF domain-like"/>
    <property type="match status" value="1"/>
</dbReference>